<feature type="compositionally biased region" description="Basic residues" evidence="1">
    <location>
        <begin position="65"/>
        <end position="83"/>
    </location>
</feature>
<dbReference type="EMBL" id="ML987192">
    <property type="protein sequence ID" value="KAF2252042.1"/>
    <property type="molecule type" value="Genomic_DNA"/>
</dbReference>
<evidence type="ECO:0000256" key="1">
    <source>
        <dbReference type="SAM" id="MobiDB-lite"/>
    </source>
</evidence>
<feature type="compositionally biased region" description="Low complexity" evidence="1">
    <location>
        <begin position="22"/>
        <end position="32"/>
    </location>
</feature>
<gene>
    <name evidence="2" type="ORF">BU26DRAFT_516751</name>
</gene>
<evidence type="ECO:0000313" key="2">
    <source>
        <dbReference type="EMBL" id="KAF2252042.1"/>
    </source>
</evidence>
<dbReference type="OrthoDB" id="5089392at2759"/>
<evidence type="ECO:0000313" key="3">
    <source>
        <dbReference type="Proteomes" id="UP000800094"/>
    </source>
</evidence>
<dbReference type="RefSeq" id="XP_033687046.1">
    <property type="nucleotide sequence ID" value="XM_033828408.1"/>
</dbReference>
<protein>
    <submittedName>
        <fullName evidence="2">Uncharacterized protein</fullName>
    </submittedName>
</protein>
<dbReference type="GeneID" id="54581738"/>
<keyword evidence="3" id="KW-1185">Reference proteome</keyword>
<reference evidence="2" key="1">
    <citation type="journal article" date="2020" name="Stud. Mycol.">
        <title>101 Dothideomycetes genomes: a test case for predicting lifestyles and emergence of pathogens.</title>
        <authorList>
            <person name="Haridas S."/>
            <person name="Albert R."/>
            <person name="Binder M."/>
            <person name="Bloem J."/>
            <person name="Labutti K."/>
            <person name="Salamov A."/>
            <person name="Andreopoulos B."/>
            <person name="Baker S."/>
            <person name="Barry K."/>
            <person name="Bills G."/>
            <person name="Bluhm B."/>
            <person name="Cannon C."/>
            <person name="Castanera R."/>
            <person name="Culley D."/>
            <person name="Daum C."/>
            <person name="Ezra D."/>
            <person name="Gonzalez J."/>
            <person name="Henrissat B."/>
            <person name="Kuo A."/>
            <person name="Liang C."/>
            <person name="Lipzen A."/>
            <person name="Lutzoni F."/>
            <person name="Magnuson J."/>
            <person name="Mondo S."/>
            <person name="Nolan M."/>
            <person name="Ohm R."/>
            <person name="Pangilinan J."/>
            <person name="Park H.-J."/>
            <person name="Ramirez L."/>
            <person name="Alfaro M."/>
            <person name="Sun H."/>
            <person name="Tritt A."/>
            <person name="Yoshinaga Y."/>
            <person name="Zwiers L.-H."/>
            <person name="Turgeon B."/>
            <person name="Goodwin S."/>
            <person name="Spatafora J."/>
            <person name="Crous P."/>
            <person name="Grigoriev I."/>
        </authorList>
    </citation>
    <scope>NUCLEOTIDE SEQUENCE</scope>
    <source>
        <strain evidence="2">CBS 122368</strain>
    </source>
</reference>
<proteinExistence type="predicted"/>
<feature type="region of interest" description="Disordered" evidence="1">
    <location>
        <begin position="1"/>
        <end position="156"/>
    </location>
</feature>
<dbReference type="Proteomes" id="UP000800094">
    <property type="component" value="Unassembled WGS sequence"/>
</dbReference>
<dbReference type="AlphaFoldDB" id="A0A6A6IQJ1"/>
<name>A0A6A6IQJ1_9PLEO</name>
<sequence length="180" mass="19787">MSSHHNSHFQPPPPIRTSTADSQSSGTMSPSSPDMLSPTSTYSRGGRGAASPTEESFFGAITSRMRGRSRSRSRSGDHRKRSKSPMVMPPEQFPPSSTARPMSATYAPVRPQHDRHVSTSSQHSTASIKPTRPSLQGPQRRSTSGSDPWHGRHSNSWLFNDFSVREHAKDLLHMGRKPSA</sequence>
<feature type="compositionally biased region" description="Polar residues" evidence="1">
    <location>
        <begin position="118"/>
        <end position="146"/>
    </location>
</feature>
<accession>A0A6A6IQJ1</accession>
<organism evidence="2 3">
    <name type="scientific">Trematosphaeria pertusa</name>
    <dbReference type="NCBI Taxonomy" id="390896"/>
    <lineage>
        <taxon>Eukaryota</taxon>
        <taxon>Fungi</taxon>
        <taxon>Dikarya</taxon>
        <taxon>Ascomycota</taxon>
        <taxon>Pezizomycotina</taxon>
        <taxon>Dothideomycetes</taxon>
        <taxon>Pleosporomycetidae</taxon>
        <taxon>Pleosporales</taxon>
        <taxon>Massarineae</taxon>
        <taxon>Trematosphaeriaceae</taxon>
        <taxon>Trematosphaeria</taxon>
    </lineage>
</organism>